<organism evidence="1 2">
    <name type="scientific">Alkalicoccus luteus</name>
    <dbReference type="NCBI Taxonomy" id="1237094"/>
    <lineage>
        <taxon>Bacteria</taxon>
        <taxon>Bacillati</taxon>
        <taxon>Bacillota</taxon>
        <taxon>Bacilli</taxon>
        <taxon>Bacillales</taxon>
        <taxon>Bacillaceae</taxon>
        <taxon>Alkalicoccus</taxon>
    </lineage>
</organism>
<protein>
    <recommendedName>
        <fullName evidence="3">P27 family phage terminase small subunit</fullName>
    </recommendedName>
</protein>
<keyword evidence="2" id="KW-1185">Reference proteome</keyword>
<dbReference type="Proteomes" id="UP000752012">
    <property type="component" value="Unassembled WGS sequence"/>
</dbReference>
<reference evidence="1 2" key="1">
    <citation type="submission" date="2020-03" db="EMBL/GenBank/DDBJ databases">
        <title>Assessment of the enzymatic potential of alkaline-tolerant lipase obtained from Bacillus luteus H11 (technogenic soil) for the bioremediation of saline soils contaminated with petroleum substances.</title>
        <authorList>
            <person name="Kalwasinska A."/>
        </authorList>
    </citation>
    <scope>NUCLEOTIDE SEQUENCE [LARGE SCALE GENOMIC DNA]</scope>
    <source>
        <strain evidence="1 2">H11</strain>
    </source>
</reference>
<proteinExistence type="predicted"/>
<dbReference type="EMBL" id="JAATHJ010000006">
    <property type="protein sequence ID" value="NJP37183.1"/>
    <property type="molecule type" value="Genomic_DNA"/>
</dbReference>
<evidence type="ECO:0000313" key="2">
    <source>
        <dbReference type="Proteomes" id="UP000752012"/>
    </source>
</evidence>
<accession>A0A969PPS9</accession>
<gene>
    <name evidence="1" type="ORF">HCN83_06220</name>
</gene>
<name>A0A969PPS9_9BACI</name>
<sequence length="119" mass="13507">MAKIAASKQDLMIKEEISKLQEILSEISEEKQKAAAKLIERVAFMTVTLQILEDDIKRKGPTYKFKQGAQEMIVENPSQKSYNTMINRYTAAYDKLFSLLPKEAPKDDGDGFEAFVNGR</sequence>
<comment type="caution">
    <text evidence="1">The sequence shown here is derived from an EMBL/GenBank/DDBJ whole genome shotgun (WGS) entry which is preliminary data.</text>
</comment>
<dbReference type="AlphaFoldDB" id="A0A969PPS9"/>
<evidence type="ECO:0000313" key="1">
    <source>
        <dbReference type="EMBL" id="NJP37183.1"/>
    </source>
</evidence>
<evidence type="ECO:0008006" key="3">
    <source>
        <dbReference type="Google" id="ProtNLM"/>
    </source>
</evidence>